<accession>A0A9D2BDL6</accession>
<keyword evidence="1" id="KW-0802">TPR repeat</keyword>
<dbReference type="AlphaFoldDB" id="A0A9D2BDL6"/>
<name>A0A9D2BDL6_9FIRM</name>
<organism evidence="2 3">
    <name type="scientific">Candidatus Anaerobutyricum stercoripullorum</name>
    <dbReference type="NCBI Taxonomy" id="2838456"/>
    <lineage>
        <taxon>Bacteria</taxon>
        <taxon>Bacillati</taxon>
        <taxon>Bacillota</taxon>
        <taxon>Clostridia</taxon>
        <taxon>Lachnospirales</taxon>
        <taxon>Lachnospiraceae</taxon>
        <taxon>Anaerobutyricum</taxon>
    </lineage>
</organism>
<dbReference type="SUPFAM" id="SSF48452">
    <property type="entry name" value="TPR-like"/>
    <property type="match status" value="1"/>
</dbReference>
<evidence type="ECO:0000313" key="3">
    <source>
        <dbReference type="Proteomes" id="UP000886805"/>
    </source>
</evidence>
<dbReference type="InterPro" id="IPR011990">
    <property type="entry name" value="TPR-like_helical_dom_sf"/>
</dbReference>
<protein>
    <submittedName>
        <fullName evidence="2">Tetratricopeptide repeat protein</fullName>
    </submittedName>
</protein>
<dbReference type="Gene3D" id="1.25.40.10">
    <property type="entry name" value="Tetratricopeptide repeat domain"/>
    <property type="match status" value="2"/>
</dbReference>
<dbReference type="PROSITE" id="PS50005">
    <property type="entry name" value="TPR"/>
    <property type="match status" value="1"/>
</dbReference>
<feature type="repeat" description="TPR" evidence="1">
    <location>
        <begin position="69"/>
        <end position="102"/>
    </location>
</feature>
<dbReference type="Pfam" id="PF14559">
    <property type="entry name" value="TPR_19"/>
    <property type="match status" value="1"/>
</dbReference>
<dbReference type="Proteomes" id="UP000886805">
    <property type="component" value="Unassembled WGS sequence"/>
</dbReference>
<proteinExistence type="predicted"/>
<evidence type="ECO:0000313" key="2">
    <source>
        <dbReference type="EMBL" id="HIX71607.1"/>
    </source>
</evidence>
<evidence type="ECO:0000256" key="1">
    <source>
        <dbReference type="PROSITE-ProRule" id="PRU00339"/>
    </source>
</evidence>
<dbReference type="EMBL" id="DXEQ01000031">
    <property type="protein sequence ID" value="HIX71607.1"/>
    <property type="molecule type" value="Genomic_DNA"/>
</dbReference>
<gene>
    <name evidence="2" type="ORF">H9849_01160</name>
</gene>
<sequence length="218" mass="25274">MSRLVKGIIAAAAAVILLGGIWQWRAFTEKQELRDDALLYFKEQDYAKTIQYLESALNRHALFSGSLNHDMTCYLAESYYQLNDYEQAEEIYDKLIASDSDEPSYYQLKGRCARDDGDPERAMEIYTDGWEHTQDSTFLKLICDIYLEQEDYENALAFTEQGIAAGGETKGEFMYQKVIIYERSLDYDAAYEAVQEYCELFPEDENAQKEMTFLSTRI</sequence>
<comment type="caution">
    <text evidence="2">The sequence shown here is derived from an EMBL/GenBank/DDBJ whole genome shotgun (WGS) entry which is preliminary data.</text>
</comment>
<reference evidence="2" key="1">
    <citation type="journal article" date="2021" name="PeerJ">
        <title>Extensive microbial diversity within the chicken gut microbiome revealed by metagenomics and culture.</title>
        <authorList>
            <person name="Gilroy R."/>
            <person name="Ravi A."/>
            <person name="Getino M."/>
            <person name="Pursley I."/>
            <person name="Horton D.L."/>
            <person name="Alikhan N.F."/>
            <person name="Baker D."/>
            <person name="Gharbi K."/>
            <person name="Hall N."/>
            <person name="Watson M."/>
            <person name="Adriaenssens E.M."/>
            <person name="Foster-Nyarko E."/>
            <person name="Jarju S."/>
            <person name="Secka A."/>
            <person name="Antonio M."/>
            <person name="Oren A."/>
            <person name="Chaudhuri R.R."/>
            <person name="La Ragione R."/>
            <person name="Hildebrand F."/>
            <person name="Pallen M.J."/>
        </authorList>
    </citation>
    <scope>NUCLEOTIDE SEQUENCE</scope>
    <source>
        <strain evidence="2">ChiSxjej3B15-1167</strain>
    </source>
</reference>
<dbReference type="InterPro" id="IPR019734">
    <property type="entry name" value="TPR_rpt"/>
</dbReference>
<reference evidence="2" key="2">
    <citation type="submission" date="2021-04" db="EMBL/GenBank/DDBJ databases">
        <authorList>
            <person name="Gilroy R."/>
        </authorList>
    </citation>
    <scope>NUCLEOTIDE SEQUENCE</scope>
    <source>
        <strain evidence="2">ChiSxjej3B15-1167</strain>
    </source>
</reference>